<gene>
    <name evidence="2" type="ORF">C3747_13g451</name>
</gene>
<dbReference type="VEuPathDB" id="TriTrypDB:C3747_13g451"/>
<feature type="compositionally biased region" description="Low complexity" evidence="1">
    <location>
        <begin position="474"/>
        <end position="488"/>
    </location>
</feature>
<feature type="region of interest" description="Disordered" evidence="1">
    <location>
        <begin position="280"/>
        <end position="302"/>
    </location>
</feature>
<protein>
    <submittedName>
        <fullName evidence="2">Uncharacterized protein</fullName>
    </submittedName>
</protein>
<feature type="compositionally biased region" description="Polar residues" evidence="1">
    <location>
        <begin position="929"/>
        <end position="952"/>
    </location>
</feature>
<dbReference type="VEuPathDB" id="TriTrypDB:TCDM_00342"/>
<evidence type="ECO:0000256" key="1">
    <source>
        <dbReference type="SAM" id="MobiDB-lite"/>
    </source>
</evidence>
<name>A0A2V2XC37_TRYCR</name>
<feature type="region of interest" description="Disordered" evidence="1">
    <location>
        <begin position="1583"/>
        <end position="1618"/>
    </location>
</feature>
<feature type="region of interest" description="Disordered" evidence="1">
    <location>
        <begin position="336"/>
        <end position="405"/>
    </location>
</feature>
<dbReference type="VEuPathDB" id="TriTrypDB:TcBrA4_0130660"/>
<proteinExistence type="predicted"/>
<dbReference type="VEuPathDB" id="TriTrypDB:TcCL_ESM00560"/>
<feature type="region of interest" description="Disordered" evidence="1">
    <location>
        <begin position="924"/>
        <end position="952"/>
    </location>
</feature>
<feature type="compositionally biased region" description="Polar residues" evidence="1">
    <location>
        <begin position="548"/>
        <end position="563"/>
    </location>
</feature>
<feature type="region of interest" description="Disordered" evidence="1">
    <location>
        <begin position="1481"/>
        <end position="1509"/>
    </location>
</feature>
<feature type="region of interest" description="Disordered" evidence="1">
    <location>
        <begin position="1076"/>
        <end position="1110"/>
    </location>
</feature>
<evidence type="ECO:0000313" key="3">
    <source>
        <dbReference type="Proteomes" id="UP000246078"/>
    </source>
</evidence>
<dbReference type="VEuPathDB" id="TriTrypDB:BCY84_15305"/>
<feature type="compositionally biased region" description="Low complexity" evidence="1">
    <location>
        <begin position="1484"/>
        <end position="1497"/>
    </location>
</feature>
<dbReference type="VEuPathDB" id="TriTrypDB:Tc_MARK_3256"/>
<dbReference type="VEuPathDB" id="TriTrypDB:TcCLB.508181.70"/>
<dbReference type="VEuPathDB" id="TriTrypDB:TCSYLVIO_004462"/>
<evidence type="ECO:0000313" key="2">
    <source>
        <dbReference type="EMBL" id="PWV18406.1"/>
    </source>
</evidence>
<dbReference type="VEuPathDB" id="TriTrypDB:TcCL_ESM00559"/>
<dbReference type="EMBL" id="PRFC01000013">
    <property type="protein sequence ID" value="PWV18406.1"/>
    <property type="molecule type" value="Genomic_DNA"/>
</dbReference>
<dbReference type="VEuPathDB" id="TriTrypDB:C4B63_23g259"/>
<comment type="caution">
    <text evidence="2">The sequence shown here is derived from an EMBL/GenBank/DDBJ whole genome shotgun (WGS) entry which is preliminary data.</text>
</comment>
<feature type="region of interest" description="Disordered" evidence="1">
    <location>
        <begin position="474"/>
        <end position="565"/>
    </location>
</feature>
<dbReference type="OrthoDB" id="246085at2759"/>
<reference evidence="2 3" key="1">
    <citation type="journal article" date="2018" name="Microb. Genom.">
        <title>Expanding an expanded genome: long-read sequencing of Trypanosoma cruzi.</title>
        <authorList>
            <person name="Berna L."/>
            <person name="Rodriguez M."/>
            <person name="Chiribao M.L."/>
            <person name="Parodi-Talice A."/>
            <person name="Pita S."/>
            <person name="Rijo G."/>
            <person name="Alvarez-Valin F."/>
            <person name="Robello C."/>
        </authorList>
    </citation>
    <scope>NUCLEOTIDE SEQUENCE [LARGE SCALE GENOMIC DNA]</scope>
    <source>
        <strain evidence="2 3">TCC</strain>
    </source>
</reference>
<feature type="region of interest" description="Disordered" evidence="1">
    <location>
        <begin position="1"/>
        <end position="27"/>
    </location>
</feature>
<accession>A0A2V2XC37</accession>
<dbReference type="VEuPathDB" id="TriTrypDB:TcCLB.508153.890"/>
<feature type="compositionally biased region" description="Low complexity" evidence="1">
    <location>
        <begin position="524"/>
        <end position="542"/>
    </location>
</feature>
<dbReference type="VEuPathDB" id="TriTrypDB:ECC02_001801"/>
<organism evidence="2 3">
    <name type="scientific">Trypanosoma cruzi</name>
    <dbReference type="NCBI Taxonomy" id="5693"/>
    <lineage>
        <taxon>Eukaryota</taxon>
        <taxon>Discoba</taxon>
        <taxon>Euglenozoa</taxon>
        <taxon>Kinetoplastea</taxon>
        <taxon>Metakinetoplastina</taxon>
        <taxon>Trypanosomatida</taxon>
        <taxon>Trypanosomatidae</taxon>
        <taxon>Trypanosoma</taxon>
        <taxon>Schizotrypanum</taxon>
    </lineage>
</organism>
<feature type="compositionally biased region" description="Polar residues" evidence="1">
    <location>
        <begin position="347"/>
        <end position="357"/>
    </location>
</feature>
<dbReference type="VEuPathDB" id="TriTrypDB:TcG_00877"/>
<sequence length="1645" mass="180932">MSSKSGNGSRAPTTRASTSMPLYNTAVHSSLNPRPVMLRVPLLTPSRNEAEDENADVGESRLHAADPQCGPATAIDRSSRCTKEGRGADACEGTDLNKGDARISLISPRSLWPLSAGVGVAEGRDQRRVTKSTPPVFCRRRSTLVLCSPRPSPPSKGGVGVERPDEKELIPATVITDASKIRLRTGGDNDRVEMKDILPAAPPRRRVTSPLQHLLVYQNEAQRQMQDSSVGHLCGVQGSSTPPYGVAASTPFLEAELQRQSPFVQGGDVHSASDKCRISPTSLQFSLPRDDKSDSSTDTSTFAAQMPLINTRISPQRNWMSPLPNSRAVSSLALGNEDCSTSEEDNGNSNKRATSQPVPCFGPVPSGMMTRVAGKARDNARSSRALRGSLVPSARPSDTVAKRRTRSAIPAKTDIMRAFHVLEIQKKTLVLMECEDKQRRKIINKYVHATRGILVNYTFRRFLILAQDETASSSLSRSRKVASSSSEAETTRRTSENVAKKEGKKVTTGLEVPGPLPYALMREGSGSSSSRSSRWRSAASGANINAREYSTPSSTGGSPNVQQYRGKGKELTAKGYISSRSICENNFFSCAAPTILLEVGESMKNIHHAMRRVEGQILRLLSAEIRSRQRVVEVEGEAFHFLLIYHRLFETALQPSFIYLQEACHWQSIVTEATNAFHRLQCIRHNCELQQNIRSARVYARHVATVVEEETRIRLMLIQQTESQEYHRLTQQFHLGLAALLELNMCSQRRFLQEVSEEMETTAIQEMRGREALWTEELRQRGILYRCFEVEYGNHKLCHLDMPLFTHRRKEELAVNASIELSSIMGGNDENSCLSHVEASSATPLEVTIANVKTSSTVQSVKCGGAHLFAIDTGEHDTARDAFCLRSGEQAAQVEREFFQWSSTSNTLPTTTNNTTTGSATVVVGGGSHSLQNTSIGENRKPQTVSSPQPQTVYCPSATLHSGTSSLQINSAAEEKGDRGEKKSVDACVDVPVRVHGGDVDASIEVLDFPVDSSELQKSVSSNSISKALRRDVAVSVNMCSLDTSRSGMESHATPMNRHIVPCSLKCCRSRNGARYDASPSPLPQKGRGRQRMVSCGTQLTPPTRRPYSDDVIFDRAPHRISAKIRIEEVAPSKAKTGSMNESFNRAVSTHCSSSASSCQREAVVRENSRQGYVKEMGDGDETFEKIESIDDTFHTAVGVDEHATHGDEEAFLVENNSTSSHSPKTVHPTEKAVELQERSKGNFSTGTAQREGDTFPEYSLSTMLENTAAASVDPYETDVRMVKENPALTAVEITTVSSPSSCSHSVSATTGLNELSDGDANGDNCINDEEDCGGESYMSPIVVQANAFQETRRNTVGAYYPPLNYMRPTMSWRRQHEGLEWPTRLRPSQGRSRSVTSNYSLRSGNERSWKENTLVHLIRIPFEEGPGVWGDVEMPRRPFGYDALGNKAYEMTNAVCCRAPVTTTISSSVRRRDAACRFMAEGSTSRSPSRARSSISCHANGTPTAEKENQEFFEDPTTLENLCGIVGRKFVSPQHRITATNADRVSTTRRLRSITPSYVDAFYKLDREVAGRKRFLASLRHGPTLRESSRRAATTPCRQHSQHPYRRSDGGNISGRGLTLSPGTSCMNFSCSPWSPKPKPKPWR</sequence>
<feature type="compositionally biased region" description="Basic and acidic residues" evidence="1">
    <location>
        <begin position="489"/>
        <end position="505"/>
    </location>
</feature>
<dbReference type="Proteomes" id="UP000246078">
    <property type="component" value="Unassembled WGS sequence"/>
</dbReference>